<comment type="caution">
    <text evidence="9">The sequence shown here is derived from an EMBL/GenBank/DDBJ whole genome shotgun (WGS) entry which is preliminary data.</text>
</comment>
<keyword evidence="6" id="KW-0460">Magnesium</keyword>
<accession>A0AAV7J2L2</accession>
<evidence type="ECO:0000256" key="1">
    <source>
        <dbReference type="ARBA" id="ARBA00001946"/>
    </source>
</evidence>
<dbReference type="AlphaFoldDB" id="A0AAV7J2L2"/>
<keyword evidence="5" id="KW-0269">Exonuclease</keyword>
<keyword evidence="2" id="KW-0540">Nuclease</keyword>
<evidence type="ECO:0000259" key="7">
    <source>
        <dbReference type="Pfam" id="PF20700"/>
    </source>
</evidence>
<evidence type="ECO:0000259" key="8">
    <source>
        <dbReference type="Pfam" id="PF22123"/>
    </source>
</evidence>
<evidence type="ECO:0000313" key="10">
    <source>
        <dbReference type="Proteomes" id="UP000826195"/>
    </source>
</evidence>
<dbReference type="PANTHER" id="PTHR13058">
    <property type="entry name" value="THREE PRIME REPAIR EXONUCLEASE 1, 2"/>
    <property type="match status" value="1"/>
</dbReference>
<dbReference type="PANTHER" id="PTHR13058:SF22">
    <property type="entry name" value="EXODEOXYRIBONUCLEASE III"/>
    <property type="match status" value="1"/>
</dbReference>
<dbReference type="InterPro" id="IPR036397">
    <property type="entry name" value="RNaseH_sf"/>
</dbReference>
<dbReference type="Pfam" id="PF22123">
    <property type="entry name" value="Exu_RNase_H_like"/>
    <property type="match status" value="1"/>
</dbReference>
<feature type="domain" description="Mutator-like transposase" evidence="7">
    <location>
        <begin position="2"/>
        <end position="141"/>
    </location>
</feature>
<keyword evidence="3" id="KW-0479">Metal-binding</keyword>
<dbReference type="GO" id="GO:0008296">
    <property type="term" value="F:3'-5'-DNA exonuclease activity"/>
    <property type="evidence" value="ECO:0007669"/>
    <property type="project" value="TreeGrafter"/>
</dbReference>
<dbReference type="InterPro" id="IPR054362">
    <property type="entry name" value="Exu_RNase_H-like"/>
</dbReference>
<evidence type="ECO:0000256" key="4">
    <source>
        <dbReference type="ARBA" id="ARBA00022801"/>
    </source>
</evidence>
<dbReference type="SUPFAM" id="SSF53098">
    <property type="entry name" value="Ribonuclease H-like"/>
    <property type="match status" value="1"/>
</dbReference>
<protein>
    <recommendedName>
        <fullName evidence="11">Exonuclease domain-containing protein</fullName>
    </recommendedName>
</protein>
<evidence type="ECO:0000313" key="9">
    <source>
        <dbReference type="EMBL" id="KAH0566791.1"/>
    </source>
</evidence>
<dbReference type="CDD" id="cd06127">
    <property type="entry name" value="DEDDh"/>
    <property type="match status" value="1"/>
</dbReference>
<name>A0AAV7J2L2_COTGL</name>
<sequence length="530" mass="59094">MHSTVFKRHEKKVGAAIELIANESCLENLKAEREMTIEKEGLRGLSGWSENNVVYLIISYDAGWQKKGSGRSYNSLTGHGICYWIYTGKVVGFATRNKRCKFARAQESPNNTEMKNHDCRKDFEGSSKAMEADMAKTNISEQPSFYRSQRQACCVLEKNKNNVEATKAGLLNIVSHACDNHSACGDWCKYKLDPENYRHKILPGGKGLSNPSVQDKLQAIFTSFANVADKLSPCGSSQANESLNKTIASTAPKHLHYGGSSSNDIRVSAAIIHKNLGHVSIDSINKKMNNSPTTKSSMTYRMKKDEISCRRKAQAQTVEFKKRRRQLFNRKTNQCNKAVRKEGICYESGCGLDVGIDFVDTVTVNPKVNLSSAVVVFFDLETTGLDASKEVVQIAAKYSDVEFDIYIKPEREFSLQASKITGLELKNSTYIANSNLGRAHSKVNAAKSLLQFLKSINSPIILVAHNCFRFDCPTLLNFIRNEGLLNEFSELVAGFADSLPLFKSKLKDKRGTKASYRQEVLAEEFLNASY</sequence>
<evidence type="ECO:0000256" key="5">
    <source>
        <dbReference type="ARBA" id="ARBA00022839"/>
    </source>
</evidence>
<dbReference type="Proteomes" id="UP000826195">
    <property type="component" value="Unassembled WGS sequence"/>
</dbReference>
<dbReference type="Pfam" id="PF20700">
    <property type="entry name" value="Mutator"/>
    <property type="match status" value="1"/>
</dbReference>
<evidence type="ECO:0008006" key="11">
    <source>
        <dbReference type="Google" id="ProtNLM"/>
    </source>
</evidence>
<proteinExistence type="predicted"/>
<dbReference type="InterPro" id="IPR012337">
    <property type="entry name" value="RNaseH-like_sf"/>
</dbReference>
<comment type="cofactor">
    <cofactor evidence="1">
        <name>Mg(2+)</name>
        <dbReference type="ChEBI" id="CHEBI:18420"/>
    </cofactor>
</comment>
<evidence type="ECO:0000256" key="6">
    <source>
        <dbReference type="ARBA" id="ARBA00022842"/>
    </source>
</evidence>
<gene>
    <name evidence="9" type="ORF">KQX54_004319</name>
</gene>
<reference evidence="9 10" key="1">
    <citation type="journal article" date="2021" name="J. Hered.">
        <title>A chromosome-level genome assembly of the parasitoid wasp, Cotesia glomerata (Hymenoptera: Braconidae).</title>
        <authorList>
            <person name="Pinto B.J."/>
            <person name="Weis J.J."/>
            <person name="Gamble T."/>
            <person name="Ode P.J."/>
            <person name="Paul R."/>
            <person name="Zaspel J.M."/>
        </authorList>
    </citation>
    <scope>NUCLEOTIDE SEQUENCE [LARGE SCALE GENOMIC DNA]</scope>
    <source>
        <strain evidence="9">CgM1</strain>
    </source>
</reference>
<keyword evidence="4" id="KW-0378">Hydrolase</keyword>
<evidence type="ECO:0000256" key="2">
    <source>
        <dbReference type="ARBA" id="ARBA00022722"/>
    </source>
</evidence>
<dbReference type="EMBL" id="JAHXZJ010000001">
    <property type="protein sequence ID" value="KAH0566791.1"/>
    <property type="molecule type" value="Genomic_DNA"/>
</dbReference>
<feature type="domain" description="Exuperantia RNAse H-like" evidence="8">
    <location>
        <begin position="375"/>
        <end position="516"/>
    </location>
</feature>
<organism evidence="9 10">
    <name type="scientific">Cotesia glomerata</name>
    <name type="common">Lepidopteran parasitic wasp</name>
    <name type="synonym">Apanteles glomeratus</name>
    <dbReference type="NCBI Taxonomy" id="32391"/>
    <lineage>
        <taxon>Eukaryota</taxon>
        <taxon>Metazoa</taxon>
        <taxon>Ecdysozoa</taxon>
        <taxon>Arthropoda</taxon>
        <taxon>Hexapoda</taxon>
        <taxon>Insecta</taxon>
        <taxon>Pterygota</taxon>
        <taxon>Neoptera</taxon>
        <taxon>Endopterygota</taxon>
        <taxon>Hymenoptera</taxon>
        <taxon>Apocrita</taxon>
        <taxon>Ichneumonoidea</taxon>
        <taxon>Braconidae</taxon>
        <taxon>Microgastrinae</taxon>
        <taxon>Cotesia</taxon>
    </lineage>
</organism>
<dbReference type="GO" id="GO:0006308">
    <property type="term" value="P:DNA catabolic process"/>
    <property type="evidence" value="ECO:0007669"/>
    <property type="project" value="TreeGrafter"/>
</dbReference>
<dbReference type="InterPro" id="IPR049012">
    <property type="entry name" value="Mutator_transp_dom"/>
</dbReference>
<dbReference type="Gene3D" id="3.30.420.10">
    <property type="entry name" value="Ribonuclease H-like superfamily/Ribonuclease H"/>
    <property type="match status" value="1"/>
</dbReference>
<evidence type="ECO:0000256" key="3">
    <source>
        <dbReference type="ARBA" id="ARBA00022723"/>
    </source>
</evidence>
<dbReference type="GO" id="GO:0003676">
    <property type="term" value="F:nucleic acid binding"/>
    <property type="evidence" value="ECO:0007669"/>
    <property type="project" value="InterPro"/>
</dbReference>
<keyword evidence="10" id="KW-1185">Reference proteome</keyword>
<dbReference type="GO" id="GO:0005737">
    <property type="term" value="C:cytoplasm"/>
    <property type="evidence" value="ECO:0007669"/>
    <property type="project" value="TreeGrafter"/>
</dbReference>
<dbReference type="InterPro" id="IPR040393">
    <property type="entry name" value="TREX1/2"/>
</dbReference>
<dbReference type="GO" id="GO:0046872">
    <property type="term" value="F:metal ion binding"/>
    <property type="evidence" value="ECO:0007669"/>
    <property type="project" value="UniProtKB-KW"/>
</dbReference>